<comment type="subcellular location">
    <subcellularLocation>
        <location evidence="1">Endomembrane system</location>
        <topology evidence="1">Multi-pass membrane protein</topology>
    </subcellularLocation>
</comment>
<dbReference type="Pfam" id="PF01988">
    <property type="entry name" value="VIT1"/>
    <property type="match status" value="1"/>
</dbReference>
<evidence type="ECO:0000256" key="2">
    <source>
        <dbReference type="ARBA" id="ARBA00022692"/>
    </source>
</evidence>
<sequence length="237" mass="26046">MEIERRINKDYIHHQKSTLSNVLKEVVFGAEDGMVSTLGSITGIAIGSNNHSTVILAGVVIVAVESISMGIGSYLSNRSQEEVEERKIKEEKEELEKFPREEKEELLAIYLEEGWSEKLALEMSEEVSKNHNLMLKEMKIHELKIADGEDTVSVKGAISMFFAYILGGIIPLFAYFILPINNAIPFSITITLIGLFVLGMSTTKFTKQPLIKSGFKVLIMGGIALSAGLVAGVLLGQ</sequence>
<evidence type="ECO:0000313" key="6">
    <source>
        <dbReference type="EMBL" id="OGI68303.1"/>
    </source>
</evidence>
<gene>
    <name evidence="6" type="ORF">A2738_02490</name>
</gene>
<keyword evidence="3 5" id="KW-1133">Transmembrane helix</keyword>
<name>A0A1F6VF75_9BACT</name>
<evidence type="ECO:0000313" key="7">
    <source>
        <dbReference type="Proteomes" id="UP000178235"/>
    </source>
</evidence>
<dbReference type="InterPro" id="IPR008217">
    <property type="entry name" value="Ccc1_fam"/>
</dbReference>
<evidence type="ECO:0000256" key="5">
    <source>
        <dbReference type="SAM" id="Phobius"/>
    </source>
</evidence>
<dbReference type="GO" id="GO:0030026">
    <property type="term" value="P:intracellular manganese ion homeostasis"/>
    <property type="evidence" value="ECO:0007669"/>
    <property type="project" value="InterPro"/>
</dbReference>
<keyword evidence="2 5" id="KW-0812">Transmembrane</keyword>
<dbReference type="Proteomes" id="UP000178235">
    <property type="component" value="Unassembled WGS sequence"/>
</dbReference>
<proteinExistence type="predicted"/>
<feature type="transmembrane region" description="Helical" evidence="5">
    <location>
        <begin position="215"/>
        <end position="235"/>
    </location>
</feature>
<feature type="transmembrane region" description="Helical" evidence="5">
    <location>
        <begin position="161"/>
        <end position="178"/>
    </location>
</feature>
<evidence type="ECO:0000256" key="1">
    <source>
        <dbReference type="ARBA" id="ARBA00004127"/>
    </source>
</evidence>
<protein>
    <recommendedName>
        <fullName evidence="8">Iron transporter</fullName>
    </recommendedName>
</protein>
<feature type="transmembrane region" description="Helical" evidence="5">
    <location>
        <begin position="184"/>
        <end position="203"/>
    </location>
</feature>
<dbReference type="EMBL" id="MFTS01000004">
    <property type="protein sequence ID" value="OGI68303.1"/>
    <property type="molecule type" value="Genomic_DNA"/>
</dbReference>
<accession>A0A1F6VF75</accession>
<dbReference type="PANTHER" id="PTHR31851">
    <property type="entry name" value="FE(2+)/MN(2+) TRANSPORTER PCL1"/>
    <property type="match status" value="1"/>
</dbReference>
<dbReference type="GO" id="GO:0012505">
    <property type="term" value="C:endomembrane system"/>
    <property type="evidence" value="ECO:0007669"/>
    <property type="project" value="UniProtKB-SubCell"/>
</dbReference>
<dbReference type="GO" id="GO:0005384">
    <property type="term" value="F:manganese ion transmembrane transporter activity"/>
    <property type="evidence" value="ECO:0007669"/>
    <property type="project" value="InterPro"/>
</dbReference>
<dbReference type="AlphaFoldDB" id="A0A1F6VF75"/>
<evidence type="ECO:0000256" key="3">
    <source>
        <dbReference type="ARBA" id="ARBA00022989"/>
    </source>
</evidence>
<comment type="caution">
    <text evidence="6">The sequence shown here is derived from an EMBL/GenBank/DDBJ whole genome shotgun (WGS) entry which is preliminary data.</text>
</comment>
<evidence type="ECO:0008006" key="8">
    <source>
        <dbReference type="Google" id="ProtNLM"/>
    </source>
</evidence>
<organism evidence="6 7">
    <name type="scientific">Candidatus Nomurabacteria bacterium RIFCSPHIGHO2_01_FULL_42_15</name>
    <dbReference type="NCBI Taxonomy" id="1801742"/>
    <lineage>
        <taxon>Bacteria</taxon>
        <taxon>Candidatus Nomuraibacteriota</taxon>
    </lineage>
</organism>
<reference evidence="6 7" key="1">
    <citation type="journal article" date="2016" name="Nat. Commun.">
        <title>Thousands of microbial genomes shed light on interconnected biogeochemical processes in an aquifer system.</title>
        <authorList>
            <person name="Anantharaman K."/>
            <person name="Brown C.T."/>
            <person name="Hug L.A."/>
            <person name="Sharon I."/>
            <person name="Castelle C.J."/>
            <person name="Probst A.J."/>
            <person name="Thomas B.C."/>
            <person name="Singh A."/>
            <person name="Wilkins M.J."/>
            <person name="Karaoz U."/>
            <person name="Brodie E.L."/>
            <person name="Williams K.H."/>
            <person name="Hubbard S.S."/>
            <person name="Banfield J.F."/>
        </authorList>
    </citation>
    <scope>NUCLEOTIDE SEQUENCE [LARGE SCALE GENOMIC DNA]</scope>
</reference>
<evidence type="ECO:0000256" key="4">
    <source>
        <dbReference type="ARBA" id="ARBA00023136"/>
    </source>
</evidence>
<keyword evidence="4 5" id="KW-0472">Membrane</keyword>